<comment type="caution">
    <text evidence="1">The sequence shown here is derived from an EMBL/GenBank/DDBJ whole genome shotgun (WGS) entry which is preliminary data.</text>
</comment>
<proteinExistence type="predicted"/>
<protein>
    <submittedName>
        <fullName evidence="1">Uncharacterized protein</fullName>
    </submittedName>
</protein>
<sequence length="91" mass="10586">MLSLRTQSSPKSLSDATRTLSEKQLDCVRAMGFGKILSFNVDGKLRLLGHYVVDNLDTERVDLDDDFVNPMLRVNLLLKRRRRKKRKRKVI</sequence>
<evidence type="ECO:0000313" key="1">
    <source>
        <dbReference type="EMBL" id="KAI3786656.1"/>
    </source>
</evidence>
<reference evidence="1 2" key="2">
    <citation type="journal article" date="2022" name="Mol. Ecol. Resour.">
        <title>The genomes of chicory, endive, great burdock and yacon provide insights into Asteraceae paleo-polyploidization history and plant inulin production.</title>
        <authorList>
            <person name="Fan W."/>
            <person name="Wang S."/>
            <person name="Wang H."/>
            <person name="Wang A."/>
            <person name="Jiang F."/>
            <person name="Liu H."/>
            <person name="Zhao H."/>
            <person name="Xu D."/>
            <person name="Zhang Y."/>
        </authorList>
    </citation>
    <scope>NUCLEOTIDE SEQUENCE [LARGE SCALE GENOMIC DNA]</scope>
    <source>
        <strain evidence="2">cv. Yunnan</strain>
        <tissue evidence="1">Leaves</tissue>
    </source>
</reference>
<name>A0ACB9GUE6_9ASTR</name>
<reference evidence="2" key="1">
    <citation type="journal article" date="2022" name="Mol. Ecol. Resour.">
        <title>The genomes of chicory, endive, great burdock and yacon provide insights into Asteraceae palaeo-polyploidization history and plant inulin production.</title>
        <authorList>
            <person name="Fan W."/>
            <person name="Wang S."/>
            <person name="Wang H."/>
            <person name="Wang A."/>
            <person name="Jiang F."/>
            <person name="Liu H."/>
            <person name="Zhao H."/>
            <person name="Xu D."/>
            <person name="Zhang Y."/>
        </authorList>
    </citation>
    <scope>NUCLEOTIDE SEQUENCE [LARGE SCALE GENOMIC DNA]</scope>
    <source>
        <strain evidence="2">cv. Yunnan</strain>
    </source>
</reference>
<accession>A0ACB9GUE6</accession>
<dbReference type="Proteomes" id="UP001056120">
    <property type="component" value="Linkage Group LG13"/>
</dbReference>
<keyword evidence="2" id="KW-1185">Reference proteome</keyword>
<evidence type="ECO:0000313" key="2">
    <source>
        <dbReference type="Proteomes" id="UP001056120"/>
    </source>
</evidence>
<gene>
    <name evidence="1" type="ORF">L1987_40511</name>
</gene>
<organism evidence="1 2">
    <name type="scientific">Smallanthus sonchifolius</name>
    <dbReference type="NCBI Taxonomy" id="185202"/>
    <lineage>
        <taxon>Eukaryota</taxon>
        <taxon>Viridiplantae</taxon>
        <taxon>Streptophyta</taxon>
        <taxon>Embryophyta</taxon>
        <taxon>Tracheophyta</taxon>
        <taxon>Spermatophyta</taxon>
        <taxon>Magnoliopsida</taxon>
        <taxon>eudicotyledons</taxon>
        <taxon>Gunneridae</taxon>
        <taxon>Pentapetalae</taxon>
        <taxon>asterids</taxon>
        <taxon>campanulids</taxon>
        <taxon>Asterales</taxon>
        <taxon>Asteraceae</taxon>
        <taxon>Asteroideae</taxon>
        <taxon>Heliantheae alliance</taxon>
        <taxon>Millerieae</taxon>
        <taxon>Smallanthus</taxon>
    </lineage>
</organism>
<dbReference type="EMBL" id="CM042030">
    <property type="protein sequence ID" value="KAI3786656.1"/>
    <property type="molecule type" value="Genomic_DNA"/>
</dbReference>